<accession>A0A0J7K2J2</accession>
<dbReference type="Proteomes" id="UP000036403">
    <property type="component" value="Unassembled WGS sequence"/>
</dbReference>
<dbReference type="PaxDb" id="67767-A0A0J7K2J2"/>
<dbReference type="AlphaFoldDB" id="A0A0J7K2J2"/>
<sequence>MKNEAKETICTEFREELGLLIDIPNQGIGNTNNGNTARRFSSDPNSISKITRVNVELIKRFSQILRILASSTKIPIEFFEKFAFETAELYVRLYPWFFMPPTVHKVLLYGGKIMQHFLLLIGQYSEEAAEACNKHFKRFREFYTRKYSRLAANQDLIHKLLVSSDLYIAFLRQQWKKPENEIDNEITQLIQQYQLKADGNV</sequence>
<dbReference type="EMBL" id="LBMM01016174">
    <property type="protein sequence ID" value="KMQ84514.1"/>
    <property type="molecule type" value="Genomic_DNA"/>
</dbReference>
<organism evidence="1 2">
    <name type="scientific">Lasius niger</name>
    <name type="common">Black garden ant</name>
    <dbReference type="NCBI Taxonomy" id="67767"/>
    <lineage>
        <taxon>Eukaryota</taxon>
        <taxon>Metazoa</taxon>
        <taxon>Ecdysozoa</taxon>
        <taxon>Arthropoda</taxon>
        <taxon>Hexapoda</taxon>
        <taxon>Insecta</taxon>
        <taxon>Pterygota</taxon>
        <taxon>Neoptera</taxon>
        <taxon>Endopterygota</taxon>
        <taxon>Hymenoptera</taxon>
        <taxon>Apocrita</taxon>
        <taxon>Aculeata</taxon>
        <taxon>Formicoidea</taxon>
        <taxon>Formicidae</taxon>
        <taxon>Formicinae</taxon>
        <taxon>Lasius</taxon>
        <taxon>Lasius</taxon>
    </lineage>
</organism>
<gene>
    <name evidence="1" type="ORF">RF55_17617</name>
</gene>
<evidence type="ECO:0000313" key="1">
    <source>
        <dbReference type="EMBL" id="KMQ84514.1"/>
    </source>
</evidence>
<reference evidence="1 2" key="1">
    <citation type="submission" date="2015-04" db="EMBL/GenBank/DDBJ databases">
        <title>Lasius niger genome sequencing.</title>
        <authorList>
            <person name="Konorov E.A."/>
            <person name="Nikitin M.A."/>
            <person name="Kirill M.V."/>
            <person name="Chang P."/>
        </authorList>
    </citation>
    <scope>NUCLEOTIDE SEQUENCE [LARGE SCALE GENOMIC DNA]</scope>
    <source>
        <tissue evidence="1">Whole</tissue>
    </source>
</reference>
<proteinExistence type="predicted"/>
<name>A0A0J7K2J2_LASNI</name>
<evidence type="ECO:0000313" key="2">
    <source>
        <dbReference type="Proteomes" id="UP000036403"/>
    </source>
</evidence>
<comment type="caution">
    <text evidence="1">The sequence shown here is derived from an EMBL/GenBank/DDBJ whole genome shotgun (WGS) entry which is preliminary data.</text>
</comment>
<dbReference type="OrthoDB" id="7615752at2759"/>
<protein>
    <submittedName>
        <fullName evidence="1">Dna-mediated transposase</fullName>
    </submittedName>
</protein>
<keyword evidence="2" id="KW-1185">Reference proteome</keyword>